<dbReference type="KEGG" id="rmu:RMDY18_02560"/>
<dbReference type="GO" id="GO:0005829">
    <property type="term" value="C:cytosol"/>
    <property type="evidence" value="ECO:0007669"/>
    <property type="project" value="TreeGrafter"/>
</dbReference>
<feature type="domain" description="4'-phosphopantetheinyl transferase" evidence="4">
    <location>
        <begin position="214"/>
        <end position="289"/>
    </location>
</feature>
<evidence type="ECO:0000256" key="1">
    <source>
        <dbReference type="ARBA" id="ARBA00010990"/>
    </source>
</evidence>
<keyword evidence="2 5" id="KW-0808">Transferase</keyword>
<feature type="compositionally biased region" description="Basic and acidic residues" evidence="3">
    <location>
        <begin position="89"/>
        <end position="98"/>
    </location>
</feature>
<gene>
    <name evidence="5" type="ordered locus">RMDY18_02560</name>
</gene>
<dbReference type="Gene3D" id="3.90.470.20">
    <property type="entry name" value="4'-phosphopantetheinyl transferase domain"/>
    <property type="match status" value="1"/>
</dbReference>
<evidence type="ECO:0000256" key="3">
    <source>
        <dbReference type="SAM" id="MobiDB-lite"/>
    </source>
</evidence>
<name>D2NR12_ROTMD</name>
<comment type="similarity">
    <text evidence="1">Belongs to the P-Pant transferase superfamily. Gsp/Sfp/HetI/AcpT family.</text>
</comment>
<dbReference type="GO" id="GO:0000287">
    <property type="term" value="F:magnesium ion binding"/>
    <property type="evidence" value="ECO:0007669"/>
    <property type="project" value="InterPro"/>
</dbReference>
<dbReference type="InterPro" id="IPR008278">
    <property type="entry name" value="4-PPantetheinyl_Trfase_dom"/>
</dbReference>
<dbReference type="AlphaFoldDB" id="D2NR12"/>
<keyword evidence="6" id="KW-1185">Reference proteome</keyword>
<feature type="region of interest" description="Disordered" evidence="3">
    <location>
        <begin position="77"/>
        <end position="98"/>
    </location>
</feature>
<organism evidence="5 6">
    <name type="scientific">Rothia mucilaginosa (strain DY-18)</name>
    <name type="common">Stomatococcus mucilaginosus</name>
    <dbReference type="NCBI Taxonomy" id="680646"/>
    <lineage>
        <taxon>Bacteria</taxon>
        <taxon>Bacillati</taxon>
        <taxon>Actinomycetota</taxon>
        <taxon>Actinomycetes</taxon>
        <taxon>Micrococcales</taxon>
        <taxon>Micrococcaceae</taxon>
        <taxon>Rothia</taxon>
    </lineage>
</organism>
<dbReference type="InterPro" id="IPR050559">
    <property type="entry name" value="P-Pant_transferase_sf"/>
</dbReference>
<reference evidence="5 6" key="2">
    <citation type="journal article" date="2010" name="J Osaka Dent Univ">
        <title>Isolation and identification of Rothia mucilaginosa from persistent apical periodontitis lesions.</title>
        <authorList>
            <person name="Yamane K."/>
            <person name="Yoshida M."/>
            <person name="Fujihira T."/>
            <person name="Baba T."/>
            <person name="Tsuji N."/>
            <person name="Hayashi H."/>
            <person name="Sugimori C."/>
            <person name="Yamanaka T."/>
            <person name="Mashimo C."/>
            <person name="Nambu T."/>
            <person name="Kawai H."/>
            <person name="Fukushima H."/>
        </authorList>
    </citation>
    <scope>NUCLEOTIDE SEQUENCE [LARGE SCALE GENOMIC DNA]</scope>
    <source>
        <strain evidence="5 6">DY-18</strain>
    </source>
</reference>
<evidence type="ECO:0000313" key="6">
    <source>
        <dbReference type="Proteomes" id="UP000001883"/>
    </source>
</evidence>
<evidence type="ECO:0000259" key="4">
    <source>
        <dbReference type="Pfam" id="PF01648"/>
    </source>
</evidence>
<dbReference type="SUPFAM" id="SSF56214">
    <property type="entry name" value="4'-phosphopantetheinyl transferase"/>
    <property type="match status" value="1"/>
</dbReference>
<reference evidence="5 6" key="3">
    <citation type="journal article" date="2010" name="Sequencing">
        <title>Complete Genome Sequence of Rothia mucilaginosa DY-18: A Clinical Isolate with Dense Meshwork-Like Structures from a Persistent Apical Periodontitis Lesion.</title>
        <authorList>
            <person name="Yamane K."/>
            <person name="Nambu T."/>
            <person name="Yamanaka T."/>
            <person name="Mashimo C."/>
            <person name="Sugimori C."/>
            <person name="Leung K.-P."/>
            <person name="Fukushima H."/>
        </authorList>
    </citation>
    <scope>NUCLEOTIDE SEQUENCE [LARGE SCALE GENOMIC DNA]</scope>
    <source>
        <strain evidence="5 6">DY-18</strain>
    </source>
</reference>
<dbReference type="PANTHER" id="PTHR12215">
    <property type="entry name" value="PHOSPHOPANTETHEINE TRANSFERASE"/>
    <property type="match status" value="1"/>
</dbReference>
<dbReference type="HOGENOM" id="CLU_823575_0_0_11"/>
<dbReference type="Proteomes" id="UP000001883">
    <property type="component" value="Chromosome"/>
</dbReference>
<sequence length="405" mass="43261">MPSAEPSAAAMISCVLFTVPSFCAAALSCGRLSVMMSVMTLPHRRRGCVARGRRCGQPQAASDAPIAVMPGGYTKPMSYSAPETPSAQRPEHPTARPSERVQIFALPTRTMYGSLRFSWLSYLGLAEQQHAAQLPTSTAAVSYLSTQALMRAMAAARLDVPSSAASEIEVDRSCTLCTSGKKHGKPRIAGVNFNMSQVNPLVVGAFSRNPSAVLGVDVETLDARLFSGFARLALSNEERAFYERVAQERPAPVLHLFSVALWTAKEAVLKATGHGLSVVPSLVRVQLTDELLDALELAMNEEVPGDLLGSNAPEPTALRVLTQDSLTARATFSAPTPQGGGEAIERSFSLQWVPVALPDAENPEHAQKMLIALAVENPAEGEPVQLEAQLLPVATPLELKRLLTD</sequence>
<dbReference type="EMBL" id="AP011540">
    <property type="protein sequence ID" value="BAI64088.1"/>
    <property type="molecule type" value="Genomic_DNA"/>
</dbReference>
<proteinExistence type="inferred from homology"/>
<dbReference type="Pfam" id="PF01648">
    <property type="entry name" value="ACPS"/>
    <property type="match status" value="1"/>
</dbReference>
<dbReference type="GO" id="GO:0019878">
    <property type="term" value="P:lysine biosynthetic process via aminoadipic acid"/>
    <property type="evidence" value="ECO:0007669"/>
    <property type="project" value="TreeGrafter"/>
</dbReference>
<dbReference type="PANTHER" id="PTHR12215:SF15">
    <property type="entry name" value="4'-PHOSPHOPANTETHEINYL TRANSFERASE SUPERFAMILY-RELATED"/>
    <property type="match status" value="1"/>
</dbReference>
<protein>
    <submittedName>
        <fullName evidence="5">Phosphopantetheinyl transferase</fullName>
    </submittedName>
</protein>
<evidence type="ECO:0000313" key="5">
    <source>
        <dbReference type="EMBL" id="BAI64088.1"/>
    </source>
</evidence>
<reference evidence="6" key="1">
    <citation type="submission" date="2009-07" db="EMBL/GenBank/DDBJ databases">
        <title>Complete genome sequence of Rothia mucilaginosa DJ.</title>
        <authorList>
            <person name="Yamane K."/>
            <person name="Nambu T."/>
            <person name="Mashimo C."/>
            <person name="Sugimori C."/>
            <person name="Yamanaka T."/>
            <person name="Leung K."/>
            <person name="Fukushima H."/>
        </authorList>
    </citation>
    <scope>NUCLEOTIDE SEQUENCE [LARGE SCALE GENOMIC DNA]</scope>
    <source>
        <strain evidence="6">DY-18</strain>
    </source>
</reference>
<evidence type="ECO:0000256" key="2">
    <source>
        <dbReference type="ARBA" id="ARBA00022679"/>
    </source>
</evidence>
<dbReference type="GO" id="GO:0008897">
    <property type="term" value="F:holo-[acyl-carrier-protein] synthase activity"/>
    <property type="evidence" value="ECO:0007669"/>
    <property type="project" value="InterPro"/>
</dbReference>
<dbReference type="STRING" id="680646.RMDY18_02560"/>
<accession>D2NR12</accession>
<dbReference type="eggNOG" id="COG2091">
    <property type="taxonomic scope" value="Bacteria"/>
</dbReference>
<dbReference type="InterPro" id="IPR037143">
    <property type="entry name" value="4-PPantetheinyl_Trfase_dom_sf"/>
</dbReference>